<evidence type="ECO:0000256" key="5">
    <source>
        <dbReference type="SAM" id="Phobius"/>
    </source>
</evidence>
<evidence type="ECO:0000256" key="4">
    <source>
        <dbReference type="ARBA" id="ARBA00023136"/>
    </source>
</evidence>
<feature type="transmembrane region" description="Helical" evidence="5">
    <location>
        <begin position="170"/>
        <end position="190"/>
    </location>
</feature>
<name>G8DUC2_STRSU</name>
<keyword evidence="2 5" id="KW-0812">Transmembrane</keyword>
<comment type="subcellular location">
    <subcellularLocation>
        <location evidence="1">Membrane</location>
        <topology evidence="1">Multi-pass membrane protein</topology>
    </subcellularLocation>
</comment>
<feature type="transmembrane region" description="Helical" evidence="5">
    <location>
        <begin position="359"/>
        <end position="380"/>
    </location>
</feature>
<dbReference type="EMBL" id="BR001011">
    <property type="protein sequence ID" value="FAA01097.1"/>
    <property type="molecule type" value="Genomic_DNA"/>
</dbReference>
<evidence type="ECO:0000256" key="2">
    <source>
        <dbReference type="ARBA" id="ARBA00022692"/>
    </source>
</evidence>
<sequence>MNRKSLKKNMLLNTLQKVLSIVFPLITFPYISRILNIADVGKINFTASIVSYFVLFSGLGIANYATREGARIRENREKLTLYCSELFSINLFATVIAYIGLIIVILLSDKISSYGLLIIIQSFMIIGNTLGVFWIYAIEEEYSYITIRTIIVQLVSVFLMFGLVRAEEDYIIYAMITVFANVGANIFSFIHSRRYVQLKLVFNKNLLRHLKPILVIFATTIAITIYVESDTTLLGLLQNDYSVGVYSRATKVYTIIKQLASAVVMVALPNLSSINLKSDFNIYANKANSIFKTSLLIVLPLGIGLLLTSREIIYLVAGRSYIDAITPLQTLGIASIFANLSAYMTYCILLPLKLEKVQLFATIFAAVINVILNLILIPVYSQDGAAFTTLVAEASVLIIEIVYLLVIYKIKLDFFKLSRLEILSLTLGVLWIIIVCTIITSSTSVILIGFLLKFVLSTVGYFFIQYMLCFRGIFHRSNSAK</sequence>
<dbReference type="InterPro" id="IPR002797">
    <property type="entry name" value="Polysacc_synth"/>
</dbReference>
<evidence type="ECO:0000313" key="6">
    <source>
        <dbReference type="EMBL" id="AEH57623.1"/>
    </source>
</evidence>
<evidence type="ECO:0000256" key="3">
    <source>
        <dbReference type="ARBA" id="ARBA00022989"/>
    </source>
</evidence>
<feature type="transmembrane region" description="Helical" evidence="5">
    <location>
        <begin position="12"/>
        <end position="31"/>
    </location>
</feature>
<reference evidence="7" key="2">
    <citation type="journal article" date="2013" name="Appl. Environ. Microbiol.">
        <title>Genetic analysis of capsular polysaccharide synthesis gene clusters from all serotypes of Streptococcus suis: potential mechanisms for generation of capsular variation.</title>
        <authorList>
            <person name="Okura M."/>
            <person name="Takamatsu D."/>
            <person name="Maruyama F."/>
            <person name="Nozawa T."/>
            <person name="Nakagawa I."/>
            <person name="Osaki M."/>
            <person name="Sekizaki T."/>
            <person name="Gottschalk M."/>
            <person name="Kumagai Y."/>
            <person name="Hamada S."/>
        </authorList>
    </citation>
    <scope>NUCLEOTIDE SEQUENCE</scope>
    <source>
        <strain evidence="7">89-3576-3</strain>
    </source>
</reference>
<keyword evidence="4 5" id="KW-0472">Membrane</keyword>
<protein>
    <submittedName>
        <fullName evidence="7">Capsular polysaccharide repeat unit transporter</fullName>
    </submittedName>
    <submittedName>
        <fullName evidence="6">Cps25O</fullName>
    </submittedName>
</protein>
<dbReference type="CDD" id="cd13128">
    <property type="entry name" value="MATE_Wzx_like"/>
    <property type="match status" value="1"/>
</dbReference>
<reference evidence="6" key="1">
    <citation type="journal article" date="2011" name="FEMS Microbiol. Lett.">
        <title>Genetic analysis of the capsular polysaccharide synthesis locus in 15 Streptococcus suis serotypes.</title>
        <authorList>
            <person name="Wang K."/>
            <person name="Fan W."/>
            <person name="Cai L."/>
            <person name="Huang B."/>
            <person name="Lu C."/>
        </authorList>
    </citation>
    <scope>NUCLEOTIDE SEQUENCE</scope>
    <source>
        <strain evidence="6">89-3576-3</strain>
    </source>
</reference>
<evidence type="ECO:0000256" key="1">
    <source>
        <dbReference type="ARBA" id="ARBA00004141"/>
    </source>
</evidence>
<feature type="transmembrane region" description="Helical" evidence="5">
    <location>
        <begin position="329"/>
        <end position="352"/>
    </location>
</feature>
<feature type="transmembrane region" description="Helical" evidence="5">
    <location>
        <begin position="446"/>
        <end position="468"/>
    </location>
</feature>
<evidence type="ECO:0000313" key="7">
    <source>
        <dbReference type="EMBL" id="FAA01097.1"/>
    </source>
</evidence>
<dbReference type="Pfam" id="PF01943">
    <property type="entry name" value="Polysacc_synt"/>
    <property type="match status" value="1"/>
</dbReference>
<keyword evidence="3 5" id="KW-1133">Transmembrane helix</keyword>
<dbReference type="InterPro" id="IPR052556">
    <property type="entry name" value="PolySynth_Transporter"/>
</dbReference>
<accession>G8DUC2</accession>
<dbReference type="PANTHER" id="PTHR43424">
    <property type="entry name" value="LOCUS PUTATIVE PROTEIN 1-RELATED"/>
    <property type="match status" value="1"/>
</dbReference>
<feature type="transmembrane region" description="Helical" evidence="5">
    <location>
        <begin position="386"/>
        <end position="408"/>
    </location>
</feature>
<dbReference type="PANTHER" id="PTHR43424:SF1">
    <property type="entry name" value="LOCUS PUTATIVE PROTEIN 1-RELATED"/>
    <property type="match status" value="1"/>
</dbReference>
<dbReference type="EMBL" id="JF273656">
    <property type="protein sequence ID" value="AEH57623.1"/>
    <property type="molecule type" value="Genomic_DNA"/>
</dbReference>
<feature type="transmembrane region" description="Helical" evidence="5">
    <location>
        <begin position="295"/>
        <end position="317"/>
    </location>
</feature>
<gene>
    <name evidence="6" type="primary">cps25O</name>
</gene>
<feature type="transmembrane region" description="Helical" evidence="5">
    <location>
        <begin position="145"/>
        <end position="164"/>
    </location>
</feature>
<feature type="transmembrane region" description="Helical" evidence="5">
    <location>
        <begin position="420"/>
        <end position="440"/>
    </location>
</feature>
<proteinExistence type="predicted"/>
<dbReference type="GO" id="GO:0016020">
    <property type="term" value="C:membrane"/>
    <property type="evidence" value="ECO:0007669"/>
    <property type="project" value="UniProtKB-SubCell"/>
</dbReference>
<feature type="transmembrane region" description="Helical" evidence="5">
    <location>
        <begin position="114"/>
        <end position="138"/>
    </location>
</feature>
<organism evidence="6">
    <name type="scientific">Streptococcus suis</name>
    <dbReference type="NCBI Taxonomy" id="1307"/>
    <lineage>
        <taxon>Bacteria</taxon>
        <taxon>Bacillati</taxon>
        <taxon>Bacillota</taxon>
        <taxon>Bacilli</taxon>
        <taxon>Lactobacillales</taxon>
        <taxon>Streptococcaceae</taxon>
        <taxon>Streptococcus</taxon>
    </lineage>
</organism>
<feature type="transmembrane region" description="Helical" evidence="5">
    <location>
        <begin position="210"/>
        <end position="227"/>
    </location>
</feature>
<dbReference type="AlphaFoldDB" id="G8DUC2"/>
<feature type="transmembrane region" description="Helical" evidence="5">
    <location>
        <begin position="43"/>
        <end position="65"/>
    </location>
</feature>
<feature type="transmembrane region" description="Helical" evidence="5">
    <location>
        <begin position="255"/>
        <end position="274"/>
    </location>
</feature>
<feature type="transmembrane region" description="Helical" evidence="5">
    <location>
        <begin position="86"/>
        <end position="108"/>
    </location>
</feature>